<gene>
    <name evidence="1" type="ORF">EDD18DRAFT_1361981</name>
</gene>
<evidence type="ECO:0000313" key="2">
    <source>
        <dbReference type="Proteomes" id="UP001175228"/>
    </source>
</evidence>
<dbReference type="Proteomes" id="UP001175228">
    <property type="component" value="Unassembled WGS sequence"/>
</dbReference>
<sequence length="149" mass="15700">MSSVASTFSPSTSSAQGDRKDQVLHLIAMLFAELDDIAPGIIPPGAMLSVPMEPLSLPDDDKEASPPTFVCGSCGFLNNPGVHNPFKWYAVMHGWAVGVVQGISDQLSLTTGVTGGLSSKGTTKSEAIKLFNNALSKRQVVVIPKTIKM</sequence>
<accession>A0AA39PH18</accession>
<name>A0AA39PH18_9AGAR</name>
<organism evidence="1 2">
    <name type="scientific">Armillaria luteobubalina</name>
    <dbReference type="NCBI Taxonomy" id="153913"/>
    <lineage>
        <taxon>Eukaryota</taxon>
        <taxon>Fungi</taxon>
        <taxon>Dikarya</taxon>
        <taxon>Basidiomycota</taxon>
        <taxon>Agaricomycotina</taxon>
        <taxon>Agaricomycetes</taxon>
        <taxon>Agaricomycetidae</taxon>
        <taxon>Agaricales</taxon>
        <taxon>Marasmiineae</taxon>
        <taxon>Physalacriaceae</taxon>
        <taxon>Armillaria</taxon>
    </lineage>
</organism>
<keyword evidence="2" id="KW-1185">Reference proteome</keyword>
<dbReference type="EMBL" id="JAUEPU010000059">
    <property type="protein sequence ID" value="KAK0484128.1"/>
    <property type="molecule type" value="Genomic_DNA"/>
</dbReference>
<evidence type="ECO:0000313" key="1">
    <source>
        <dbReference type="EMBL" id="KAK0484128.1"/>
    </source>
</evidence>
<protein>
    <submittedName>
        <fullName evidence="1">Uncharacterized protein</fullName>
    </submittedName>
</protein>
<proteinExistence type="predicted"/>
<comment type="caution">
    <text evidence="1">The sequence shown here is derived from an EMBL/GenBank/DDBJ whole genome shotgun (WGS) entry which is preliminary data.</text>
</comment>
<dbReference type="AlphaFoldDB" id="A0AA39PH18"/>
<reference evidence="1" key="1">
    <citation type="submission" date="2023-06" db="EMBL/GenBank/DDBJ databases">
        <authorList>
            <consortium name="Lawrence Berkeley National Laboratory"/>
            <person name="Ahrendt S."/>
            <person name="Sahu N."/>
            <person name="Indic B."/>
            <person name="Wong-Bajracharya J."/>
            <person name="Merenyi Z."/>
            <person name="Ke H.-M."/>
            <person name="Monk M."/>
            <person name="Kocsube S."/>
            <person name="Drula E."/>
            <person name="Lipzen A."/>
            <person name="Balint B."/>
            <person name="Henrissat B."/>
            <person name="Andreopoulos B."/>
            <person name="Martin F.M."/>
            <person name="Harder C.B."/>
            <person name="Rigling D."/>
            <person name="Ford K.L."/>
            <person name="Foster G.D."/>
            <person name="Pangilinan J."/>
            <person name="Papanicolaou A."/>
            <person name="Barry K."/>
            <person name="LaButti K."/>
            <person name="Viragh M."/>
            <person name="Koriabine M."/>
            <person name="Yan M."/>
            <person name="Riley R."/>
            <person name="Champramary S."/>
            <person name="Plett K.L."/>
            <person name="Tsai I.J."/>
            <person name="Slot J."/>
            <person name="Sipos G."/>
            <person name="Plett J."/>
            <person name="Nagy L.G."/>
            <person name="Grigoriev I.V."/>
        </authorList>
    </citation>
    <scope>NUCLEOTIDE SEQUENCE</scope>
    <source>
        <strain evidence="1">HWK02</strain>
    </source>
</reference>